<reference evidence="2 3" key="1">
    <citation type="submission" date="2023-03" db="EMBL/GenBank/DDBJ databases">
        <title>Altererythrobacter sp. CAU 1644 isolated from sand.</title>
        <authorList>
            <person name="Kim W."/>
        </authorList>
    </citation>
    <scope>NUCLEOTIDE SEQUENCE [LARGE SCALE GENOMIC DNA]</scope>
    <source>
        <strain evidence="2 3">CAU 1644</strain>
    </source>
</reference>
<dbReference type="EMBL" id="CP121106">
    <property type="protein sequence ID" value="WFL76782.1"/>
    <property type="molecule type" value="Genomic_DNA"/>
</dbReference>
<evidence type="ECO:0000256" key="1">
    <source>
        <dbReference type="SAM" id="Phobius"/>
    </source>
</evidence>
<evidence type="ECO:0000313" key="3">
    <source>
        <dbReference type="Proteomes" id="UP001215827"/>
    </source>
</evidence>
<protein>
    <recommendedName>
        <fullName evidence="4">Ammonium transporter</fullName>
    </recommendedName>
</protein>
<evidence type="ECO:0000313" key="2">
    <source>
        <dbReference type="EMBL" id="WFL76782.1"/>
    </source>
</evidence>
<accession>A0ABY8FP31</accession>
<sequence length="109" mass="11437">MVGDIAVGIGFSVIWFATASLAAAMLTILFGSKAAKSSRITNATVLSALFTAASLIAITVGTGETIEAELILGIALITALGALLVAWPITFLVFRRYDRISDHAYSVFE</sequence>
<feature type="transmembrane region" description="Helical" evidence="1">
    <location>
        <begin position="6"/>
        <end position="28"/>
    </location>
</feature>
<gene>
    <name evidence="2" type="ORF">P7228_12360</name>
</gene>
<dbReference type="Proteomes" id="UP001215827">
    <property type="component" value="Chromosome"/>
</dbReference>
<keyword evidence="1" id="KW-0472">Membrane</keyword>
<name>A0ABY8FP31_9SPHN</name>
<feature type="transmembrane region" description="Helical" evidence="1">
    <location>
        <begin position="70"/>
        <end position="94"/>
    </location>
</feature>
<evidence type="ECO:0008006" key="4">
    <source>
        <dbReference type="Google" id="ProtNLM"/>
    </source>
</evidence>
<keyword evidence="1" id="KW-1133">Transmembrane helix</keyword>
<dbReference type="RefSeq" id="WP_278015542.1">
    <property type="nucleotide sequence ID" value="NZ_CP121106.1"/>
</dbReference>
<keyword evidence="1" id="KW-0812">Transmembrane</keyword>
<organism evidence="2 3">
    <name type="scientific">Altererythrobacter arenosus</name>
    <dbReference type="NCBI Taxonomy" id="3032592"/>
    <lineage>
        <taxon>Bacteria</taxon>
        <taxon>Pseudomonadati</taxon>
        <taxon>Pseudomonadota</taxon>
        <taxon>Alphaproteobacteria</taxon>
        <taxon>Sphingomonadales</taxon>
        <taxon>Erythrobacteraceae</taxon>
        <taxon>Altererythrobacter</taxon>
    </lineage>
</organism>
<proteinExistence type="predicted"/>
<keyword evidence="3" id="KW-1185">Reference proteome</keyword>
<feature type="transmembrane region" description="Helical" evidence="1">
    <location>
        <begin position="40"/>
        <end position="58"/>
    </location>
</feature>